<accession>A0A9D2U5V8</accession>
<dbReference type="EMBL" id="DWUX01000184">
    <property type="protein sequence ID" value="HJD40384.1"/>
    <property type="molecule type" value="Genomic_DNA"/>
</dbReference>
<proteinExistence type="predicted"/>
<comment type="caution">
    <text evidence="2">The sequence shown here is derived from an EMBL/GenBank/DDBJ whole genome shotgun (WGS) entry which is preliminary data.</text>
</comment>
<gene>
    <name evidence="2" type="ORF">H9913_10195</name>
</gene>
<sequence>MIVKVRKMIEGDCKCIMQSPFFMSKMTEKRDNNNIKKNKNVNKLTKCIIHSNIRLCEGGDILVKDTIQAIKDTEQRAEELVEKAQNEAARLTEKAKMEAVQIENDMIADAGRKAQEALKEAEKIAAEKLEAAKAEAGAEAAQLREKAGKLEGAAVEGVIQKLL</sequence>
<evidence type="ECO:0000256" key="1">
    <source>
        <dbReference type="SAM" id="Coils"/>
    </source>
</evidence>
<reference evidence="2" key="2">
    <citation type="submission" date="2021-04" db="EMBL/GenBank/DDBJ databases">
        <authorList>
            <person name="Gilroy R."/>
        </authorList>
    </citation>
    <scope>NUCLEOTIDE SEQUENCE</scope>
    <source>
        <strain evidence="2">ChiW19-6364</strain>
    </source>
</reference>
<dbReference type="Gene3D" id="1.20.5.2950">
    <property type="match status" value="1"/>
</dbReference>
<evidence type="ECO:0000313" key="2">
    <source>
        <dbReference type="EMBL" id="HJD40384.1"/>
    </source>
</evidence>
<keyword evidence="1" id="KW-0175">Coiled coil</keyword>
<evidence type="ECO:0000313" key="3">
    <source>
        <dbReference type="Proteomes" id="UP000823850"/>
    </source>
</evidence>
<dbReference type="AlphaFoldDB" id="A0A9D2U5V8"/>
<organism evidence="2 3">
    <name type="scientific">Candidatus Blautia stercoripullorum</name>
    <dbReference type="NCBI Taxonomy" id="2838502"/>
    <lineage>
        <taxon>Bacteria</taxon>
        <taxon>Bacillati</taxon>
        <taxon>Bacillota</taxon>
        <taxon>Clostridia</taxon>
        <taxon>Lachnospirales</taxon>
        <taxon>Lachnospiraceae</taxon>
        <taxon>Blautia</taxon>
    </lineage>
</organism>
<feature type="coiled-coil region" evidence="1">
    <location>
        <begin position="63"/>
        <end position="153"/>
    </location>
</feature>
<reference evidence="2" key="1">
    <citation type="journal article" date="2021" name="PeerJ">
        <title>Extensive microbial diversity within the chicken gut microbiome revealed by metagenomics and culture.</title>
        <authorList>
            <person name="Gilroy R."/>
            <person name="Ravi A."/>
            <person name="Getino M."/>
            <person name="Pursley I."/>
            <person name="Horton D.L."/>
            <person name="Alikhan N.F."/>
            <person name="Baker D."/>
            <person name="Gharbi K."/>
            <person name="Hall N."/>
            <person name="Watson M."/>
            <person name="Adriaenssens E.M."/>
            <person name="Foster-Nyarko E."/>
            <person name="Jarju S."/>
            <person name="Secka A."/>
            <person name="Antonio M."/>
            <person name="Oren A."/>
            <person name="Chaudhuri R.R."/>
            <person name="La Ragione R."/>
            <person name="Hildebrand F."/>
            <person name="Pallen M.J."/>
        </authorList>
    </citation>
    <scope>NUCLEOTIDE SEQUENCE</scope>
    <source>
        <strain evidence="2">ChiW19-6364</strain>
    </source>
</reference>
<name>A0A9D2U5V8_9FIRM</name>
<dbReference type="Proteomes" id="UP000823850">
    <property type="component" value="Unassembled WGS sequence"/>
</dbReference>
<protein>
    <submittedName>
        <fullName evidence="2">Uncharacterized protein</fullName>
    </submittedName>
</protein>